<dbReference type="GO" id="GO:0004519">
    <property type="term" value="F:endonuclease activity"/>
    <property type="evidence" value="ECO:0007669"/>
    <property type="project" value="UniProtKB-KW"/>
</dbReference>
<evidence type="ECO:0000313" key="1">
    <source>
        <dbReference type="EMBL" id="MST78406.1"/>
    </source>
</evidence>
<gene>
    <name evidence="1" type="ORF">FYJ72_12210</name>
</gene>
<dbReference type="AlphaFoldDB" id="A0A6I2TX77"/>
<organism evidence="1 2">
    <name type="scientific">Segatella copri</name>
    <dbReference type="NCBI Taxonomy" id="165179"/>
    <lineage>
        <taxon>Bacteria</taxon>
        <taxon>Pseudomonadati</taxon>
        <taxon>Bacteroidota</taxon>
        <taxon>Bacteroidia</taxon>
        <taxon>Bacteroidales</taxon>
        <taxon>Prevotellaceae</taxon>
        <taxon>Segatella</taxon>
    </lineage>
</organism>
<dbReference type="EMBL" id="VUNF01000028">
    <property type="protein sequence ID" value="MST78406.1"/>
    <property type="molecule type" value="Genomic_DNA"/>
</dbReference>
<reference evidence="1 2" key="1">
    <citation type="submission" date="2019-08" db="EMBL/GenBank/DDBJ databases">
        <title>In-depth cultivation of the pig gut microbiome towards novel bacterial diversity and tailored functional studies.</title>
        <authorList>
            <person name="Wylensek D."/>
            <person name="Hitch T.C.A."/>
            <person name="Clavel T."/>
        </authorList>
    </citation>
    <scope>NUCLEOTIDE SEQUENCE [LARGE SCALE GENOMIC DNA]</scope>
    <source>
        <strain evidence="1 2">LKV-178-WT-2C</strain>
    </source>
</reference>
<accession>A0A6I2TX77</accession>
<keyword evidence="1" id="KW-0255">Endonuclease</keyword>
<protein>
    <submittedName>
        <fullName evidence="1">HNH endonuclease</fullName>
    </submittedName>
</protein>
<dbReference type="RefSeq" id="WP_154482427.1">
    <property type="nucleotide sequence ID" value="NZ_VUNF01000028.1"/>
</dbReference>
<comment type="caution">
    <text evidence="1">The sequence shown here is derived from an EMBL/GenBank/DDBJ whole genome shotgun (WGS) entry which is preliminary data.</text>
</comment>
<dbReference type="InterPro" id="IPR003615">
    <property type="entry name" value="HNH_nuc"/>
</dbReference>
<keyword evidence="1" id="KW-0540">Nuclease</keyword>
<name>A0A6I2TX77_9BACT</name>
<dbReference type="CDD" id="cd00085">
    <property type="entry name" value="HNHc"/>
    <property type="match status" value="1"/>
</dbReference>
<sequence length="104" mass="12510">MPTINRLKKKERTSDKSNLRKKLYSDRLYQKVRKLYFMEHPLCEECLKKEGKTVQARDVHHKQSPFNDNLSMVERYFLLRNPSNFISLCRDCHQKAHGNTKKKN</sequence>
<evidence type="ECO:0000313" key="2">
    <source>
        <dbReference type="Proteomes" id="UP000450161"/>
    </source>
</evidence>
<proteinExistence type="predicted"/>
<keyword evidence="1" id="KW-0378">Hydrolase</keyword>
<dbReference type="Proteomes" id="UP000450161">
    <property type="component" value="Unassembled WGS sequence"/>
</dbReference>